<feature type="compositionally biased region" description="Polar residues" evidence="4">
    <location>
        <begin position="13"/>
        <end position="26"/>
    </location>
</feature>
<keyword evidence="1" id="KW-0677">Repeat</keyword>
<evidence type="ECO:0000256" key="1">
    <source>
        <dbReference type="ARBA" id="ARBA00022737"/>
    </source>
</evidence>
<evidence type="ECO:0000256" key="4">
    <source>
        <dbReference type="SAM" id="MobiDB-lite"/>
    </source>
</evidence>
<dbReference type="AlphaFoldDB" id="A0A067KA91"/>
<dbReference type="Pfam" id="PF00035">
    <property type="entry name" value="dsrm"/>
    <property type="match status" value="2"/>
</dbReference>
<organism evidence="6 7">
    <name type="scientific">Jatropha curcas</name>
    <name type="common">Barbados nut</name>
    <dbReference type="NCBI Taxonomy" id="180498"/>
    <lineage>
        <taxon>Eukaryota</taxon>
        <taxon>Viridiplantae</taxon>
        <taxon>Streptophyta</taxon>
        <taxon>Embryophyta</taxon>
        <taxon>Tracheophyta</taxon>
        <taxon>Spermatophyta</taxon>
        <taxon>Magnoliopsida</taxon>
        <taxon>eudicotyledons</taxon>
        <taxon>Gunneridae</taxon>
        <taxon>Pentapetalae</taxon>
        <taxon>rosids</taxon>
        <taxon>fabids</taxon>
        <taxon>Malpighiales</taxon>
        <taxon>Euphorbiaceae</taxon>
        <taxon>Crotonoideae</taxon>
        <taxon>Jatropheae</taxon>
        <taxon>Jatropha</taxon>
    </lineage>
</organism>
<protein>
    <recommendedName>
        <fullName evidence="5">DRBM domain-containing protein</fullName>
    </recommendedName>
</protein>
<evidence type="ECO:0000256" key="2">
    <source>
        <dbReference type="ARBA" id="ARBA00022884"/>
    </source>
</evidence>
<gene>
    <name evidence="6" type="ORF">JCGZ_13421</name>
</gene>
<dbReference type="EMBL" id="KK914553">
    <property type="protein sequence ID" value="KDP33156.1"/>
    <property type="molecule type" value="Genomic_DNA"/>
</dbReference>
<dbReference type="STRING" id="180498.A0A067KA91"/>
<feature type="domain" description="DRBM" evidence="5">
    <location>
        <begin position="171"/>
        <end position="207"/>
    </location>
</feature>
<dbReference type="Proteomes" id="UP000027138">
    <property type="component" value="Unassembled WGS sequence"/>
</dbReference>
<dbReference type="PANTHER" id="PTHR46031:SF37">
    <property type="entry name" value="DRBM DOMAIN-CONTAINING PROTEIN"/>
    <property type="match status" value="1"/>
</dbReference>
<feature type="compositionally biased region" description="Polar residues" evidence="4">
    <location>
        <begin position="463"/>
        <end position="478"/>
    </location>
</feature>
<keyword evidence="7" id="KW-1185">Reference proteome</keyword>
<evidence type="ECO:0000259" key="5">
    <source>
        <dbReference type="PROSITE" id="PS50137"/>
    </source>
</evidence>
<dbReference type="SMART" id="SM00358">
    <property type="entry name" value="DSRM"/>
    <property type="match status" value="2"/>
</dbReference>
<accession>A0A067KA91</accession>
<keyword evidence="2 3" id="KW-0694">RNA-binding</keyword>
<reference evidence="6 7" key="1">
    <citation type="journal article" date="2014" name="PLoS ONE">
        <title>Global Analysis of Gene Expression Profiles in Physic Nut (Jatropha curcas L.) Seedlings Exposed to Salt Stress.</title>
        <authorList>
            <person name="Zhang L."/>
            <person name="Zhang C."/>
            <person name="Wu P."/>
            <person name="Chen Y."/>
            <person name="Li M."/>
            <person name="Jiang H."/>
            <person name="Wu G."/>
        </authorList>
    </citation>
    <scope>NUCLEOTIDE SEQUENCE [LARGE SCALE GENOMIC DNA]</scope>
    <source>
        <strain evidence="7">cv. GZQX0401</strain>
        <tissue evidence="6">Young leaves</tissue>
    </source>
</reference>
<dbReference type="GO" id="GO:0003723">
    <property type="term" value="F:RNA binding"/>
    <property type="evidence" value="ECO:0007669"/>
    <property type="project" value="UniProtKB-UniRule"/>
</dbReference>
<dbReference type="OrthoDB" id="5988181at2759"/>
<evidence type="ECO:0000256" key="3">
    <source>
        <dbReference type="PROSITE-ProRule" id="PRU00266"/>
    </source>
</evidence>
<dbReference type="PROSITE" id="PS50137">
    <property type="entry name" value="DS_RBD"/>
    <property type="match status" value="2"/>
</dbReference>
<dbReference type="SUPFAM" id="SSF54768">
    <property type="entry name" value="dsRNA-binding domain-like"/>
    <property type="match status" value="2"/>
</dbReference>
<feature type="region of interest" description="Disordered" evidence="4">
    <location>
        <begin position="430"/>
        <end position="478"/>
    </location>
</feature>
<feature type="domain" description="DRBM" evidence="5">
    <location>
        <begin position="55"/>
        <end position="124"/>
    </location>
</feature>
<dbReference type="InterPro" id="IPR014720">
    <property type="entry name" value="dsRBD_dom"/>
</dbReference>
<proteinExistence type="predicted"/>
<evidence type="ECO:0000313" key="6">
    <source>
        <dbReference type="EMBL" id="KDP33156.1"/>
    </source>
</evidence>
<dbReference type="Gene3D" id="3.30.160.20">
    <property type="match status" value="2"/>
</dbReference>
<name>A0A067KA91_JATCU</name>
<dbReference type="KEGG" id="jcu:105638570"/>
<evidence type="ECO:0000313" key="7">
    <source>
        <dbReference type="Proteomes" id="UP000027138"/>
    </source>
</evidence>
<sequence>MADPKPYYDSNRNHAASQYQNPNQASASVPLLAQAPAPATSTVAASTPSSPHQLMHKNRLQEYTQKSSLQLPIYQTVNEGHQHAPRFRSTVIVDGEQYTSPNTFAHRKGAEQDAARVAMECILKKTKDEGCPLIYEDKVFCKSILYEYAVKMQIEKPMYNTFQPQGLFPIFGSTLVFNGVTYTGDTGRTKKEAEQLAARSAILSLMGNPVSSAIISEIIKSKSKLYASLYKFKESQLDAQLDSQSQLDAQHGIVPAVNKNKEAEVVLVGNNVPLRAIPQPTSPQPHAQNSTVPADNKSKEAEVVLAGNNVPPHAIPEAISGMCPSQPHAQYSNVPSVSKDKEDEVVLVGNNRPLRAIPQATSGMHHSPQAQYSTVPVVSEDKEAEIVLVGNNVPMHAIPQATLGMHPPHHEFTIRKQELTLRGIAFVQPVSGQPLDANPSSGRKRKKTRRKANKKMRNEPQLPINSIPFSQASPYPVA</sequence>
<feature type="region of interest" description="Disordered" evidence="4">
    <location>
        <begin position="1"/>
        <end position="26"/>
    </location>
</feature>
<feature type="compositionally biased region" description="Basic residues" evidence="4">
    <location>
        <begin position="442"/>
        <end position="455"/>
    </location>
</feature>
<dbReference type="PANTHER" id="PTHR46031">
    <property type="match status" value="1"/>
</dbReference>